<keyword evidence="5" id="KW-1185">Reference proteome</keyword>
<protein>
    <submittedName>
        <fullName evidence="4">Alpha/beta hydrolase</fullName>
    </submittedName>
</protein>
<dbReference type="AlphaFoldDB" id="A0A9W6QR91"/>
<dbReference type="PRINTS" id="PR00793">
    <property type="entry name" value="PROAMNOPTASE"/>
</dbReference>
<dbReference type="InterPro" id="IPR002410">
    <property type="entry name" value="Peptidase_S33"/>
</dbReference>
<sequence>MAAREHGMIDHTFTVPLDHSDPTGPTIEVYAREVTRGRTDLPYLLYLNGGPGFPSPRPIGGEGWIRRATADYRLLLLDQRGTGRSTPVTRHSLAQQGDPQQQAAYLKHFRADSIVKDSEFIRQALTGGDKWSVLGQSFGGYCAVTYLSFAPEGLSEVYVTGGLPPLESTADDIYRALYKTVLGKNAAHYERYPEDVERAATVARFLSNNHVLLPTGRALTVETFQALGNLLGASTGSARLHYLLEAPFDGGHLADTFLFDVERELSWASTAPLYFLLHEPSYARGPGATQWSAQRVRAEFPEFNSADPVLFTGEMVYPAQFDTDPALAPFRDTAHLIARDDAWSPLYDIDRLKANEVPVAAAVYNDDMYVAREFSLDTARTIAGTRSWLTAEYEHDGLRVSDGAVLDRLITMLRREEGPGHAG</sequence>
<gene>
    <name evidence="4" type="ORF">Aglo03_50130</name>
</gene>
<dbReference type="InterPro" id="IPR029058">
    <property type="entry name" value="AB_hydrolase_fold"/>
</dbReference>
<dbReference type="SUPFAM" id="SSF53474">
    <property type="entry name" value="alpha/beta-Hydrolases"/>
    <property type="match status" value="1"/>
</dbReference>
<evidence type="ECO:0000259" key="3">
    <source>
        <dbReference type="Pfam" id="PF00561"/>
    </source>
</evidence>
<comment type="caution">
    <text evidence="4">The sequence shown here is derived from an EMBL/GenBank/DDBJ whole genome shotgun (WGS) entry which is preliminary data.</text>
</comment>
<comment type="similarity">
    <text evidence="1">Belongs to the peptidase S33 family.</text>
</comment>
<dbReference type="GO" id="GO:0004177">
    <property type="term" value="F:aminopeptidase activity"/>
    <property type="evidence" value="ECO:0007669"/>
    <property type="project" value="UniProtKB-EC"/>
</dbReference>
<evidence type="ECO:0000313" key="4">
    <source>
        <dbReference type="EMBL" id="GLW94197.1"/>
    </source>
</evidence>
<dbReference type="InterPro" id="IPR051601">
    <property type="entry name" value="Serine_prot/Carboxylest_S33"/>
</dbReference>
<dbReference type="Pfam" id="PF00561">
    <property type="entry name" value="Abhydrolase_1"/>
    <property type="match status" value="1"/>
</dbReference>
<feature type="domain" description="AB hydrolase-1" evidence="3">
    <location>
        <begin position="44"/>
        <end position="213"/>
    </location>
</feature>
<accession>A0A9W6QR91</accession>
<dbReference type="Gene3D" id="3.40.50.1820">
    <property type="entry name" value="alpha/beta hydrolase"/>
    <property type="match status" value="1"/>
</dbReference>
<organism evidence="4 5">
    <name type="scientific">Actinokineospora globicatena</name>
    <dbReference type="NCBI Taxonomy" id="103729"/>
    <lineage>
        <taxon>Bacteria</taxon>
        <taxon>Bacillati</taxon>
        <taxon>Actinomycetota</taxon>
        <taxon>Actinomycetes</taxon>
        <taxon>Pseudonocardiales</taxon>
        <taxon>Pseudonocardiaceae</taxon>
        <taxon>Actinokineospora</taxon>
    </lineage>
</organism>
<keyword evidence="2 4" id="KW-0378">Hydrolase</keyword>
<dbReference type="GO" id="GO:0006508">
    <property type="term" value="P:proteolysis"/>
    <property type="evidence" value="ECO:0007669"/>
    <property type="project" value="InterPro"/>
</dbReference>
<dbReference type="RefSeq" id="WP_285612345.1">
    <property type="nucleotide sequence ID" value="NZ_BSSD01000008.1"/>
</dbReference>
<evidence type="ECO:0000313" key="5">
    <source>
        <dbReference type="Proteomes" id="UP001165042"/>
    </source>
</evidence>
<dbReference type="InterPro" id="IPR000073">
    <property type="entry name" value="AB_hydrolase_1"/>
</dbReference>
<proteinExistence type="inferred from homology"/>
<evidence type="ECO:0000256" key="1">
    <source>
        <dbReference type="ARBA" id="ARBA00010088"/>
    </source>
</evidence>
<dbReference type="EMBL" id="BSSD01000008">
    <property type="protein sequence ID" value="GLW94197.1"/>
    <property type="molecule type" value="Genomic_DNA"/>
</dbReference>
<name>A0A9W6QR91_9PSEU</name>
<dbReference type="PANTHER" id="PTHR43248">
    <property type="entry name" value="2-SUCCINYL-6-HYDROXY-2,4-CYCLOHEXADIENE-1-CARBOXYLATE SYNTHASE"/>
    <property type="match status" value="1"/>
</dbReference>
<dbReference type="Proteomes" id="UP001165042">
    <property type="component" value="Unassembled WGS sequence"/>
</dbReference>
<dbReference type="PANTHER" id="PTHR43248:SF2">
    <property type="entry name" value="PROLYL AMINOPEPTIDASE"/>
    <property type="match status" value="1"/>
</dbReference>
<evidence type="ECO:0000256" key="2">
    <source>
        <dbReference type="ARBA" id="ARBA00022801"/>
    </source>
</evidence>
<reference evidence="4" key="1">
    <citation type="submission" date="2023-02" db="EMBL/GenBank/DDBJ databases">
        <title>Actinokineospora globicatena NBRC 15670.</title>
        <authorList>
            <person name="Ichikawa N."/>
            <person name="Sato H."/>
            <person name="Tonouchi N."/>
        </authorList>
    </citation>
    <scope>NUCLEOTIDE SEQUENCE</scope>
    <source>
        <strain evidence="4">NBRC 15670</strain>
    </source>
</reference>